<evidence type="ECO:0000313" key="2">
    <source>
        <dbReference type="EMBL" id="MFD0764595.1"/>
    </source>
</evidence>
<accession>A0ABW2ZEG1</accession>
<feature type="domain" description="DUF302" evidence="1">
    <location>
        <begin position="76"/>
        <end position="125"/>
    </location>
</feature>
<proteinExistence type="predicted"/>
<organism evidence="2 3">
    <name type="scientific">Mucilaginibacter lutimaris</name>
    <dbReference type="NCBI Taxonomy" id="931629"/>
    <lineage>
        <taxon>Bacteria</taxon>
        <taxon>Pseudomonadati</taxon>
        <taxon>Bacteroidota</taxon>
        <taxon>Sphingobacteriia</taxon>
        <taxon>Sphingobacteriales</taxon>
        <taxon>Sphingobacteriaceae</taxon>
        <taxon>Mucilaginibacter</taxon>
    </lineage>
</organism>
<dbReference type="InterPro" id="IPR035923">
    <property type="entry name" value="TT1751-like_sf"/>
</dbReference>
<keyword evidence="3" id="KW-1185">Reference proteome</keyword>
<name>A0ABW2ZEG1_9SPHI</name>
<dbReference type="Gene3D" id="3.30.310.70">
    <property type="entry name" value="TT1751-like domain"/>
    <property type="match status" value="1"/>
</dbReference>
<dbReference type="EMBL" id="JBHTIA010000003">
    <property type="protein sequence ID" value="MFD0764595.1"/>
    <property type="molecule type" value="Genomic_DNA"/>
</dbReference>
<dbReference type="Pfam" id="PF03625">
    <property type="entry name" value="DUF302"/>
    <property type="match status" value="1"/>
</dbReference>
<sequence length="159" mass="17606">MESIISVKHITKTAETSYGKFTEKMLSLLGRIGEDDFKQMKLNPHGAKDHMAALGGFEDLILFGTQEHGTLLRLAGQQRNAIQVILGNPLIALQMTQHDIRAALYAPLRLLVYETAPDTLNIEYDLPSTLFSQFGHPDVTATGLLLDTKLDKLINECLS</sequence>
<reference evidence="3" key="1">
    <citation type="journal article" date="2019" name="Int. J. Syst. Evol. Microbiol.">
        <title>The Global Catalogue of Microorganisms (GCM) 10K type strain sequencing project: providing services to taxonomists for standard genome sequencing and annotation.</title>
        <authorList>
            <consortium name="The Broad Institute Genomics Platform"/>
            <consortium name="The Broad Institute Genome Sequencing Center for Infectious Disease"/>
            <person name="Wu L."/>
            <person name="Ma J."/>
        </authorList>
    </citation>
    <scope>NUCLEOTIDE SEQUENCE [LARGE SCALE GENOMIC DNA]</scope>
    <source>
        <strain evidence="3">CCUG 60742</strain>
    </source>
</reference>
<dbReference type="CDD" id="cd14797">
    <property type="entry name" value="DUF302"/>
    <property type="match status" value="1"/>
</dbReference>
<protein>
    <submittedName>
        <fullName evidence="2">DUF302 domain-containing protein</fullName>
    </submittedName>
</protein>
<evidence type="ECO:0000313" key="3">
    <source>
        <dbReference type="Proteomes" id="UP001597073"/>
    </source>
</evidence>
<evidence type="ECO:0000259" key="1">
    <source>
        <dbReference type="Pfam" id="PF03625"/>
    </source>
</evidence>
<dbReference type="RefSeq" id="WP_377140288.1">
    <property type="nucleotide sequence ID" value="NZ_JBHTIA010000003.1"/>
</dbReference>
<gene>
    <name evidence="2" type="ORF">ACFQZI_07000</name>
</gene>
<comment type="caution">
    <text evidence="2">The sequence shown here is derived from an EMBL/GenBank/DDBJ whole genome shotgun (WGS) entry which is preliminary data.</text>
</comment>
<dbReference type="InterPro" id="IPR005180">
    <property type="entry name" value="DUF302"/>
</dbReference>
<dbReference type="Proteomes" id="UP001597073">
    <property type="component" value="Unassembled WGS sequence"/>
</dbReference>
<dbReference type="SUPFAM" id="SSF103247">
    <property type="entry name" value="TT1751-like"/>
    <property type="match status" value="1"/>
</dbReference>